<proteinExistence type="predicted"/>
<organism evidence="6">
    <name type="scientific">Cacopsylla melanoneura</name>
    <dbReference type="NCBI Taxonomy" id="428564"/>
    <lineage>
        <taxon>Eukaryota</taxon>
        <taxon>Metazoa</taxon>
        <taxon>Ecdysozoa</taxon>
        <taxon>Arthropoda</taxon>
        <taxon>Hexapoda</taxon>
        <taxon>Insecta</taxon>
        <taxon>Pterygota</taxon>
        <taxon>Neoptera</taxon>
        <taxon>Paraneoptera</taxon>
        <taxon>Hemiptera</taxon>
        <taxon>Sternorrhyncha</taxon>
        <taxon>Psylloidea</taxon>
        <taxon>Psyllidae</taxon>
        <taxon>Psyllinae</taxon>
        <taxon>Cacopsylla</taxon>
    </lineage>
</organism>
<feature type="region of interest" description="Disordered" evidence="4">
    <location>
        <begin position="93"/>
        <end position="140"/>
    </location>
</feature>
<dbReference type="InterPro" id="IPR009072">
    <property type="entry name" value="Histone-fold"/>
</dbReference>
<protein>
    <recommendedName>
        <fullName evidence="3">DNA polymerase epsilon subunit 3</fullName>
    </recommendedName>
</protein>
<dbReference type="CDD" id="cd22928">
    <property type="entry name" value="HFD_POLE3_DPB4"/>
    <property type="match status" value="1"/>
</dbReference>
<dbReference type="EMBL" id="HBUF01015866">
    <property type="protein sequence ID" value="CAG6609730.1"/>
    <property type="molecule type" value="Transcribed_RNA"/>
</dbReference>
<dbReference type="PANTHER" id="PTHR46172:SF1">
    <property type="entry name" value="DNA POLYMERASE EPSILON SUBUNIT 3"/>
    <property type="match status" value="1"/>
</dbReference>
<dbReference type="EMBL" id="HBUF01374702">
    <property type="protein sequence ID" value="CAG6727750.1"/>
    <property type="molecule type" value="Transcribed_RNA"/>
</dbReference>
<dbReference type="EMBL" id="HBUF01015867">
    <property type="protein sequence ID" value="CAG6609731.1"/>
    <property type="molecule type" value="Transcribed_RNA"/>
</dbReference>
<dbReference type="EMBL" id="HBUF01593561">
    <property type="protein sequence ID" value="CAG6774081.1"/>
    <property type="molecule type" value="Transcribed_RNA"/>
</dbReference>
<dbReference type="GO" id="GO:0031490">
    <property type="term" value="F:chromatin DNA binding"/>
    <property type="evidence" value="ECO:0007669"/>
    <property type="project" value="TreeGrafter"/>
</dbReference>
<dbReference type="GO" id="GO:0046982">
    <property type="term" value="F:protein heterodimerization activity"/>
    <property type="evidence" value="ECO:0007669"/>
    <property type="project" value="InterPro"/>
</dbReference>
<dbReference type="GO" id="GO:0006974">
    <property type="term" value="P:DNA damage response"/>
    <property type="evidence" value="ECO:0007669"/>
    <property type="project" value="TreeGrafter"/>
</dbReference>
<evidence type="ECO:0000256" key="3">
    <source>
        <dbReference type="ARBA" id="ARBA00039793"/>
    </source>
</evidence>
<dbReference type="SUPFAM" id="SSF47113">
    <property type="entry name" value="Histone-fold"/>
    <property type="match status" value="1"/>
</dbReference>
<evidence type="ECO:0000256" key="2">
    <source>
        <dbReference type="ARBA" id="ARBA00023242"/>
    </source>
</evidence>
<dbReference type="GO" id="GO:0008623">
    <property type="term" value="C:CHRAC"/>
    <property type="evidence" value="ECO:0007669"/>
    <property type="project" value="TreeGrafter"/>
</dbReference>
<dbReference type="EMBL" id="HBUF01015868">
    <property type="protein sequence ID" value="CAG6609732.1"/>
    <property type="molecule type" value="Transcribed_RNA"/>
</dbReference>
<accession>A0A8D8PQ28</accession>
<evidence type="ECO:0000256" key="4">
    <source>
        <dbReference type="SAM" id="MobiDB-lite"/>
    </source>
</evidence>
<dbReference type="InterPro" id="IPR051377">
    <property type="entry name" value="DNA_Pol-Epsilon_Subunit"/>
</dbReference>
<keyword evidence="2" id="KW-0539">Nucleus</keyword>
<name>A0A8D8PQ28_9HEMI</name>
<dbReference type="PANTHER" id="PTHR46172">
    <property type="entry name" value="DNA POLYMERASE EPSILON SUBUNIT 3"/>
    <property type="match status" value="1"/>
</dbReference>
<sequence>MAESLDDLNLPSVAILRLIKEALPEDSKLSISKDVKLAAGKATSLFILHLTTEALSIAQEKKRKVLSGPDVIEGVKQCGFEVFAETLQKKLDELNSKKKRGSTNKKDTSKNVSNVEEMEVEDEDEGEEEEAEAEEEEEKD</sequence>
<dbReference type="GO" id="GO:0008622">
    <property type="term" value="C:epsilon DNA polymerase complex"/>
    <property type="evidence" value="ECO:0007669"/>
    <property type="project" value="TreeGrafter"/>
</dbReference>
<evidence type="ECO:0000313" key="6">
    <source>
        <dbReference type="EMBL" id="CAG6609730.1"/>
    </source>
</evidence>
<dbReference type="GO" id="GO:0031507">
    <property type="term" value="P:heterochromatin formation"/>
    <property type="evidence" value="ECO:0007669"/>
    <property type="project" value="TreeGrafter"/>
</dbReference>
<dbReference type="InterPro" id="IPR003958">
    <property type="entry name" value="CBFA_NFYB_domain"/>
</dbReference>
<comment type="subcellular location">
    <subcellularLocation>
        <location evidence="1">Nucleus</location>
    </subcellularLocation>
</comment>
<evidence type="ECO:0000259" key="5">
    <source>
        <dbReference type="Pfam" id="PF00808"/>
    </source>
</evidence>
<dbReference type="GO" id="GO:0006272">
    <property type="term" value="P:leading strand elongation"/>
    <property type="evidence" value="ECO:0007669"/>
    <property type="project" value="TreeGrafter"/>
</dbReference>
<evidence type="ECO:0000256" key="1">
    <source>
        <dbReference type="ARBA" id="ARBA00004123"/>
    </source>
</evidence>
<dbReference type="EMBL" id="HBUF01015865">
    <property type="protein sequence ID" value="CAG6609729.1"/>
    <property type="molecule type" value="Transcribed_RNA"/>
</dbReference>
<dbReference type="AlphaFoldDB" id="A0A8D8PQ28"/>
<feature type="compositionally biased region" description="Acidic residues" evidence="4">
    <location>
        <begin position="116"/>
        <end position="140"/>
    </location>
</feature>
<feature type="domain" description="Transcription factor CBF/NF-Y/archaeal histone" evidence="5">
    <location>
        <begin position="9"/>
        <end position="72"/>
    </location>
</feature>
<dbReference type="EMBL" id="HBUF01593562">
    <property type="protein sequence ID" value="CAG6774082.1"/>
    <property type="molecule type" value="Transcribed_RNA"/>
</dbReference>
<dbReference type="EMBL" id="HBUF01174016">
    <property type="protein sequence ID" value="CAG6653516.1"/>
    <property type="molecule type" value="Transcribed_RNA"/>
</dbReference>
<reference evidence="6" key="1">
    <citation type="submission" date="2021-05" db="EMBL/GenBank/DDBJ databases">
        <authorList>
            <person name="Alioto T."/>
            <person name="Alioto T."/>
            <person name="Gomez Garrido J."/>
        </authorList>
    </citation>
    <scope>NUCLEOTIDE SEQUENCE</scope>
</reference>
<dbReference type="Gene3D" id="1.10.20.10">
    <property type="entry name" value="Histone, subunit A"/>
    <property type="match status" value="1"/>
</dbReference>
<dbReference type="Pfam" id="PF00808">
    <property type="entry name" value="CBFD_NFYB_HMF"/>
    <property type="match status" value="1"/>
</dbReference>